<dbReference type="CDD" id="cd06170">
    <property type="entry name" value="LuxR_C_like"/>
    <property type="match status" value="1"/>
</dbReference>
<feature type="domain" description="HTH luxR-type" evidence="1">
    <location>
        <begin position="416"/>
        <end position="481"/>
    </location>
</feature>
<evidence type="ECO:0008006" key="5">
    <source>
        <dbReference type="Google" id="ProtNLM"/>
    </source>
</evidence>
<feature type="domain" description="HD-GYP" evidence="2">
    <location>
        <begin position="224"/>
        <end position="420"/>
    </location>
</feature>
<reference evidence="3 4" key="1">
    <citation type="journal article" date="2019" name="Int. J. Syst. Evol. Microbiol.">
        <title>The Global Catalogue of Microorganisms (GCM) 10K type strain sequencing project: providing services to taxonomists for standard genome sequencing and annotation.</title>
        <authorList>
            <consortium name="The Broad Institute Genomics Platform"/>
            <consortium name="The Broad Institute Genome Sequencing Center for Infectious Disease"/>
            <person name="Wu L."/>
            <person name="Ma J."/>
        </authorList>
    </citation>
    <scope>NUCLEOTIDE SEQUENCE [LARGE SCALE GENOMIC DNA]</scope>
    <source>
        <strain evidence="3 4">JCM 15503</strain>
    </source>
</reference>
<dbReference type="PRINTS" id="PR00038">
    <property type="entry name" value="HTHLUXR"/>
</dbReference>
<dbReference type="InterPro" id="IPR000792">
    <property type="entry name" value="Tscrpt_reg_LuxR_C"/>
</dbReference>
<dbReference type="InterPro" id="IPR016032">
    <property type="entry name" value="Sig_transdc_resp-reg_C-effctor"/>
</dbReference>
<dbReference type="Pfam" id="PF00196">
    <property type="entry name" value="GerE"/>
    <property type="match status" value="1"/>
</dbReference>
<evidence type="ECO:0000313" key="4">
    <source>
        <dbReference type="Proteomes" id="UP001500279"/>
    </source>
</evidence>
<keyword evidence="4" id="KW-1185">Reference proteome</keyword>
<dbReference type="Gene3D" id="1.10.10.10">
    <property type="entry name" value="Winged helix-like DNA-binding domain superfamily/Winged helix DNA-binding domain"/>
    <property type="match status" value="1"/>
</dbReference>
<dbReference type="SMART" id="SM00421">
    <property type="entry name" value="HTH_LUXR"/>
    <property type="match status" value="1"/>
</dbReference>
<comment type="caution">
    <text evidence="3">The sequence shown here is derived from an EMBL/GenBank/DDBJ whole genome shotgun (WGS) entry which is preliminary data.</text>
</comment>
<dbReference type="SUPFAM" id="SSF109604">
    <property type="entry name" value="HD-domain/PDEase-like"/>
    <property type="match status" value="1"/>
</dbReference>
<organism evidence="3 4">
    <name type="scientific">Ideonella azotifigens</name>
    <dbReference type="NCBI Taxonomy" id="513160"/>
    <lineage>
        <taxon>Bacteria</taxon>
        <taxon>Pseudomonadati</taxon>
        <taxon>Pseudomonadota</taxon>
        <taxon>Betaproteobacteria</taxon>
        <taxon>Burkholderiales</taxon>
        <taxon>Sphaerotilaceae</taxon>
        <taxon>Ideonella</taxon>
    </lineage>
</organism>
<gene>
    <name evidence="3" type="ORF">GCM10009107_61500</name>
</gene>
<dbReference type="Gene3D" id="1.10.3210.10">
    <property type="entry name" value="Hypothetical protein af1432"/>
    <property type="match status" value="2"/>
</dbReference>
<evidence type="ECO:0000259" key="2">
    <source>
        <dbReference type="PROSITE" id="PS51832"/>
    </source>
</evidence>
<accession>A0ABN1KLJ0</accession>
<proteinExistence type="predicted"/>
<protein>
    <recommendedName>
        <fullName evidence="5">HD domain-containing protein</fullName>
    </recommendedName>
</protein>
<dbReference type="PANTHER" id="PTHR45228">
    <property type="entry name" value="CYCLIC DI-GMP PHOSPHODIESTERASE TM_0186-RELATED"/>
    <property type="match status" value="1"/>
</dbReference>
<name>A0ABN1KLJ0_9BURK</name>
<dbReference type="SUPFAM" id="SSF46894">
    <property type="entry name" value="C-terminal effector domain of the bipartite response regulators"/>
    <property type="match status" value="1"/>
</dbReference>
<dbReference type="PROSITE" id="PS50043">
    <property type="entry name" value="HTH_LUXR_2"/>
    <property type="match status" value="1"/>
</dbReference>
<dbReference type="InterPro" id="IPR052020">
    <property type="entry name" value="Cyclic_di-GMP/3'3'-cGAMP_PDE"/>
</dbReference>
<dbReference type="RefSeq" id="WP_231013148.1">
    <property type="nucleotide sequence ID" value="NZ_BAAAEW010000049.1"/>
</dbReference>
<dbReference type="PROSITE" id="PS51832">
    <property type="entry name" value="HD_GYP"/>
    <property type="match status" value="1"/>
</dbReference>
<evidence type="ECO:0000313" key="3">
    <source>
        <dbReference type="EMBL" id="GAA0770088.1"/>
    </source>
</evidence>
<dbReference type="EMBL" id="BAAAEW010000049">
    <property type="protein sequence ID" value="GAA0770088.1"/>
    <property type="molecule type" value="Genomic_DNA"/>
</dbReference>
<dbReference type="InterPro" id="IPR036388">
    <property type="entry name" value="WH-like_DNA-bd_sf"/>
</dbReference>
<dbReference type="InterPro" id="IPR037522">
    <property type="entry name" value="HD_GYP_dom"/>
</dbReference>
<dbReference type="Proteomes" id="UP001500279">
    <property type="component" value="Unassembled WGS sequence"/>
</dbReference>
<sequence length="483" mass="50672">MPADSPVATPDVAVSDAVRAFAFIGDLSMGRPTDHSHRTARLAGWLALASGGQAAEQQAAEAVALLRWSGCTANAAGFDQLLGDDVAGREQMFAQTLRPLSLQEQRAVAPLAEIHCEVSGDIARQLGMGAAVEAGLRQVFERWDGGGQPGQLGGEAVPAVVYQVAIASELEILSQVHGQAEALARVRAAGGSRYPAALATLACSAAADWLAALDEPSPARETVDEADRRVPLALVADVADLKLPWLAGQSRQVAEAAQATARLLGLDEDAAAQLHRAGLLHGIGRAALPNHLWNKAGRLLAGERERLRLMPYWTFRAAGAIQRLKTEAELASHAWEKLDGSGAFRSLSGAALSQAQRVLATAAALVALRSPRPWRLAHDADAAAQLLRGEATRGMFDPAVVEAAIAAAAGARPRAPARAAVTLSGREADVLRRISLGESNKEVARALSISPSTVRTHIESVFRKLECSTRAAATLKAFTLGLL</sequence>
<evidence type="ECO:0000259" key="1">
    <source>
        <dbReference type="PROSITE" id="PS50043"/>
    </source>
</evidence>
<dbReference type="Pfam" id="PF13487">
    <property type="entry name" value="HD_5"/>
    <property type="match status" value="1"/>
</dbReference>
<dbReference type="PROSITE" id="PS00622">
    <property type="entry name" value="HTH_LUXR_1"/>
    <property type="match status" value="1"/>
</dbReference>